<organism evidence="3">
    <name type="scientific">marine metagenome</name>
    <dbReference type="NCBI Taxonomy" id="408172"/>
    <lineage>
        <taxon>unclassified sequences</taxon>
        <taxon>metagenomes</taxon>
        <taxon>ecological metagenomes</taxon>
    </lineage>
</organism>
<dbReference type="PANTHER" id="PTHR43669:SF12">
    <property type="entry name" value="BLR5618 PROTEIN"/>
    <property type="match status" value="1"/>
</dbReference>
<sequence>MNRDRVAVITGAGSGVGRSAALALLGDGYKVTLVGRRVEALEETANLAGNNSGNALPISADAGNADSVARVFKETVDSFGRLNVLFNNAGISVGAPSLEQITPEQWQSVVDINLTGTFLCTREAMLIMKNQTPMGGRIINNGSISAYVPRPGSAPYSATKHGVTGLTRSTALDGRKYDIACSQIDIGNAATPMTARMSGGVPQANGEMAPEPTFDVDYVGEQVLFIANLPLDTNIQFMTIMATKMPYVGRG</sequence>
<dbReference type="PRINTS" id="PR00080">
    <property type="entry name" value="SDRFAMILY"/>
</dbReference>
<protein>
    <recommendedName>
        <fullName evidence="4">3-oxoacyl-ACP reductase</fullName>
    </recommendedName>
</protein>
<evidence type="ECO:0008006" key="4">
    <source>
        <dbReference type="Google" id="ProtNLM"/>
    </source>
</evidence>
<dbReference type="AlphaFoldDB" id="A0A382M4E9"/>
<gene>
    <name evidence="3" type="ORF">METZ01_LOCUS295086</name>
</gene>
<keyword evidence="2" id="KW-0560">Oxidoreductase</keyword>
<comment type="similarity">
    <text evidence="1">Belongs to the short-chain dehydrogenases/reductases (SDR) family.</text>
</comment>
<dbReference type="FunFam" id="3.40.50.720:FF:000084">
    <property type="entry name" value="Short-chain dehydrogenase reductase"/>
    <property type="match status" value="1"/>
</dbReference>
<evidence type="ECO:0000256" key="2">
    <source>
        <dbReference type="ARBA" id="ARBA00023002"/>
    </source>
</evidence>
<dbReference type="InterPro" id="IPR020904">
    <property type="entry name" value="Sc_DH/Rdtase_CS"/>
</dbReference>
<reference evidence="3" key="1">
    <citation type="submission" date="2018-05" db="EMBL/GenBank/DDBJ databases">
        <authorList>
            <person name="Lanie J.A."/>
            <person name="Ng W.-L."/>
            <person name="Kazmierczak K.M."/>
            <person name="Andrzejewski T.M."/>
            <person name="Davidsen T.M."/>
            <person name="Wayne K.J."/>
            <person name="Tettelin H."/>
            <person name="Glass J.I."/>
            <person name="Rusch D."/>
            <person name="Podicherti R."/>
            <person name="Tsui H.-C.T."/>
            <person name="Winkler M.E."/>
        </authorList>
    </citation>
    <scope>NUCLEOTIDE SEQUENCE</scope>
</reference>
<proteinExistence type="inferred from homology"/>
<dbReference type="PANTHER" id="PTHR43669">
    <property type="entry name" value="5-KETO-D-GLUCONATE 5-REDUCTASE"/>
    <property type="match status" value="1"/>
</dbReference>
<dbReference type="Gene3D" id="3.40.50.720">
    <property type="entry name" value="NAD(P)-binding Rossmann-like Domain"/>
    <property type="match status" value="1"/>
</dbReference>
<accession>A0A382M4E9</accession>
<evidence type="ECO:0000256" key="1">
    <source>
        <dbReference type="ARBA" id="ARBA00006484"/>
    </source>
</evidence>
<dbReference type="PROSITE" id="PS00061">
    <property type="entry name" value="ADH_SHORT"/>
    <property type="match status" value="1"/>
</dbReference>
<dbReference type="PRINTS" id="PR00081">
    <property type="entry name" value="GDHRDH"/>
</dbReference>
<dbReference type="EMBL" id="UINC01090359">
    <property type="protein sequence ID" value="SVC42232.1"/>
    <property type="molecule type" value="Genomic_DNA"/>
</dbReference>
<dbReference type="InterPro" id="IPR036291">
    <property type="entry name" value="NAD(P)-bd_dom_sf"/>
</dbReference>
<dbReference type="InterPro" id="IPR002347">
    <property type="entry name" value="SDR_fam"/>
</dbReference>
<dbReference type="CDD" id="cd05233">
    <property type="entry name" value="SDR_c"/>
    <property type="match status" value="1"/>
</dbReference>
<dbReference type="SUPFAM" id="SSF51735">
    <property type="entry name" value="NAD(P)-binding Rossmann-fold domains"/>
    <property type="match status" value="1"/>
</dbReference>
<name>A0A382M4E9_9ZZZZ</name>
<dbReference type="GO" id="GO:0016491">
    <property type="term" value="F:oxidoreductase activity"/>
    <property type="evidence" value="ECO:0007669"/>
    <property type="project" value="UniProtKB-KW"/>
</dbReference>
<evidence type="ECO:0000313" key="3">
    <source>
        <dbReference type="EMBL" id="SVC42232.1"/>
    </source>
</evidence>
<dbReference type="Pfam" id="PF00106">
    <property type="entry name" value="adh_short"/>
    <property type="match status" value="1"/>
</dbReference>